<dbReference type="SUPFAM" id="SSF101478">
    <property type="entry name" value="ADP-ribosylglycohydrolase"/>
    <property type="match status" value="1"/>
</dbReference>
<proteinExistence type="predicted"/>
<dbReference type="EMBL" id="JBHPBY010000124">
    <property type="protein sequence ID" value="MFC1850784.1"/>
    <property type="molecule type" value="Genomic_DNA"/>
</dbReference>
<evidence type="ECO:0000313" key="2">
    <source>
        <dbReference type="Proteomes" id="UP001594351"/>
    </source>
</evidence>
<accession>A0ABV6YX83</accession>
<sequence length="594" mass="66476">MDFSADFLRKMVFAILLISVLAGACIKNQDVQYLPLSTYRDKAKGAWVGQMIGVTWGYPTEFKYNGRIIPISEFPLFKPRWLSMEMNSAEERSFSAFNQDDLFIEATFLEILDKYGLSVTSHQIGYEWAHSPYDVQHANKAGLENLLKGIAPPDSGHPEFNAHCDDIDYQIESDFSGIVSPGLPNTAIELGQKFGSMMNYGDGIYGGQFVGGMYSAAFFETNIERIVQAGLACIPARSQYAEMVRDVSSWWKKNPRNWLKTWDLVEQKYHHDPRYLHGLCSKNNDEFCIDAKLNGAYILIGLLYGQGDFKKTAVISMRCGQDSDCNPSNALGIVGTMIGFSGIPSFYVSHLDMTAPFYCSNYNLTDILSSSEKIALQAVKQAGGSVQLNSRGAEILVIPVQSPRVGKLQQSYQPAPQTNSRFSIEEVKAIRKSCELAEEIKLKHLYPILRAEQSVFSAFGQHFPGWKLVECGRDMNPGFYPQFQGRTGVFLTHPLSKFSPAVITRTVTIPSKGKTILELEVGHHPRADWDLIVTVDGKEVKRTAVSKDTAHNSWLTSSIDLTAYAGKNVELRLLNYPSGYFCEAAYWKRIEIVH</sequence>
<name>A0ABV6YX83_UNCC1</name>
<dbReference type="Gene3D" id="1.10.4080.10">
    <property type="entry name" value="ADP-ribosylation/Crystallin J1"/>
    <property type="match status" value="1"/>
</dbReference>
<dbReference type="Pfam" id="PF03747">
    <property type="entry name" value="ADP_ribosyl_GH"/>
    <property type="match status" value="1"/>
</dbReference>
<comment type="caution">
    <text evidence="1">The sequence shown here is derived from an EMBL/GenBank/DDBJ whole genome shotgun (WGS) entry which is preliminary data.</text>
</comment>
<gene>
    <name evidence="1" type="ORF">ACFL27_11375</name>
</gene>
<dbReference type="Proteomes" id="UP001594351">
    <property type="component" value="Unassembled WGS sequence"/>
</dbReference>
<protein>
    <submittedName>
        <fullName evidence="1">ADP-ribosylglycohydrolase family protein</fullName>
    </submittedName>
</protein>
<dbReference type="InterPro" id="IPR036705">
    <property type="entry name" value="Ribosyl_crysJ1_sf"/>
</dbReference>
<reference evidence="1 2" key="1">
    <citation type="submission" date="2024-09" db="EMBL/GenBank/DDBJ databases">
        <title>Laminarin stimulates single cell rates of sulfate reduction while oxygen inhibits transcriptomic activity in coastal marine sediment.</title>
        <authorList>
            <person name="Lindsay M."/>
            <person name="Orcutt B."/>
            <person name="Emerson D."/>
            <person name="Stepanauskas R."/>
            <person name="D'Angelo T."/>
        </authorList>
    </citation>
    <scope>NUCLEOTIDE SEQUENCE [LARGE SCALE GENOMIC DNA]</scope>
    <source>
        <strain evidence="1">SAG AM-311-K15</strain>
    </source>
</reference>
<organism evidence="1 2">
    <name type="scientific">candidate division CSSED10-310 bacterium</name>
    <dbReference type="NCBI Taxonomy" id="2855610"/>
    <lineage>
        <taxon>Bacteria</taxon>
        <taxon>Bacteria division CSSED10-310</taxon>
    </lineage>
</organism>
<dbReference type="InterPro" id="IPR005502">
    <property type="entry name" value="Ribosyl_crysJ1"/>
</dbReference>
<evidence type="ECO:0000313" key="1">
    <source>
        <dbReference type="EMBL" id="MFC1850784.1"/>
    </source>
</evidence>
<keyword evidence="2" id="KW-1185">Reference proteome</keyword>